<organism evidence="9 10">
    <name type="scientific">Arenicella chitinivorans</name>
    <dbReference type="NCBI Taxonomy" id="1329800"/>
    <lineage>
        <taxon>Bacteria</taxon>
        <taxon>Pseudomonadati</taxon>
        <taxon>Pseudomonadota</taxon>
        <taxon>Gammaproteobacteria</taxon>
        <taxon>Arenicellales</taxon>
        <taxon>Arenicellaceae</taxon>
        <taxon>Arenicella</taxon>
    </lineage>
</organism>
<evidence type="ECO:0000256" key="7">
    <source>
        <dbReference type="RuleBase" id="RU003435"/>
    </source>
</evidence>
<keyword evidence="6 7" id="KW-0482">Metalloprotease</keyword>
<keyword evidence="10" id="KW-1185">Reference proteome</keyword>
<dbReference type="GO" id="GO:0004222">
    <property type="term" value="F:metalloendopeptidase activity"/>
    <property type="evidence" value="ECO:0007669"/>
    <property type="project" value="InterPro"/>
</dbReference>
<dbReference type="PANTHER" id="PTHR11804:SF84">
    <property type="entry name" value="SACCHAROLYSIN"/>
    <property type="match status" value="1"/>
</dbReference>
<comment type="similarity">
    <text evidence="1 7">Belongs to the peptidase M3 family.</text>
</comment>
<evidence type="ECO:0000256" key="4">
    <source>
        <dbReference type="ARBA" id="ARBA00022801"/>
    </source>
</evidence>
<evidence type="ECO:0000256" key="1">
    <source>
        <dbReference type="ARBA" id="ARBA00006040"/>
    </source>
</evidence>
<keyword evidence="5 7" id="KW-0862">Zinc</keyword>
<dbReference type="CDD" id="cd06455">
    <property type="entry name" value="M3A_TOP"/>
    <property type="match status" value="1"/>
</dbReference>
<keyword evidence="3 7" id="KW-0479">Metal-binding</keyword>
<dbReference type="InterPro" id="IPR045090">
    <property type="entry name" value="Pept_M3A_M3B"/>
</dbReference>
<comment type="cofactor">
    <cofactor evidence="7">
        <name>Zn(2+)</name>
        <dbReference type="ChEBI" id="CHEBI:29105"/>
    </cofactor>
    <text evidence="7">Binds 1 zinc ion.</text>
</comment>
<dbReference type="Proteomes" id="UP000614811">
    <property type="component" value="Unassembled WGS sequence"/>
</dbReference>
<dbReference type="PANTHER" id="PTHR11804">
    <property type="entry name" value="PROTEASE M3 THIMET OLIGOPEPTIDASE-RELATED"/>
    <property type="match status" value="1"/>
</dbReference>
<dbReference type="InterPro" id="IPR001567">
    <property type="entry name" value="Pept_M3A_M3B_dom"/>
</dbReference>
<name>A0A918VJT1_9GAMM</name>
<dbReference type="SUPFAM" id="SSF55486">
    <property type="entry name" value="Metalloproteases ('zincins'), catalytic domain"/>
    <property type="match status" value="1"/>
</dbReference>
<reference evidence="9" key="2">
    <citation type="submission" date="2020-09" db="EMBL/GenBank/DDBJ databases">
        <authorList>
            <person name="Sun Q."/>
            <person name="Kim S."/>
        </authorList>
    </citation>
    <scope>NUCLEOTIDE SEQUENCE</scope>
    <source>
        <strain evidence="9">KCTC 12711</strain>
    </source>
</reference>
<protein>
    <submittedName>
        <fullName evidence="9">Zn-dependent oligopeptidase</fullName>
    </submittedName>
</protein>
<evidence type="ECO:0000256" key="6">
    <source>
        <dbReference type="ARBA" id="ARBA00023049"/>
    </source>
</evidence>
<evidence type="ECO:0000256" key="5">
    <source>
        <dbReference type="ARBA" id="ARBA00022833"/>
    </source>
</evidence>
<evidence type="ECO:0000256" key="3">
    <source>
        <dbReference type="ARBA" id="ARBA00022723"/>
    </source>
</evidence>
<dbReference type="Gene3D" id="1.10.1370.10">
    <property type="entry name" value="Neurolysin, domain 3"/>
    <property type="match status" value="1"/>
</dbReference>
<reference evidence="9" key="1">
    <citation type="journal article" date="2014" name="Int. J. Syst. Evol. Microbiol.">
        <title>Complete genome sequence of Corynebacterium casei LMG S-19264T (=DSM 44701T), isolated from a smear-ripened cheese.</title>
        <authorList>
            <consortium name="US DOE Joint Genome Institute (JGI-PGF)"/>
            <person name="Walter F."/>
            <person name="Albersmeier A."/>
            <person name="Kalinowski J."/>
            <person name="Ruckert C."/>
        </authorList>
    </citation>
    <scope>NUCLEOTIDE SEQUENCE</scope>
    <source>
        <strain evidence="9">KCTC 12711</strain>
    </source>
</reference>
<dbReference type="Gene3D" id="1.10.1370.40">
    <property type="match status" value="1"/>
</dbReference>
<dbReference type="GO" id="GO:0006508">
    <property type="term" value="P:proteolysis"/>
    <property type="evidence" value="ECO:0007669"/>
    <property type="project" value="UniProtKB-KW"/>
</dbReference>
<keyword evidence="2 7" id="KW-0645">Protease</keyword>
<evidence type="ECO:0000313" key="10">
    <source>
        <dbReference type="Proteomes" id="UP000614811"/>
    </source>
</evidence>
<keyword evidence="4 7" id="KW-0378">Hydrolase</keyword>
<feature type="domain" description="Peptidase M3A/M3B catalytic" evidence="8">
    <location>
        <begin position="218"/>
        <end position="645"/>
    </location>
</feature>
<dbReference type="Pfam" id="PF01432">
    <property type="entry name" value="Peptidase_M3"/>
    <property type="match status" value="1"/>
</dbReference>
<evidence type="ECO:0000256" key="2">
    <source>
        <dbReference type="ARBA" id="ARBA00022670"/>
    </source>
</evidence>
<dbReference type="EMBL" id="BMXA01000001">
    <property type="protein sequence ID" value="GHA01565.1"/>
    <property type="molecule type" value="Genomic_DNA"/>
</dbReference>
<accession>A0A918VJT1</accession>
<dbReference type="GO" id="GO:0046872">
    <property type="term" value="F:metal ion binding"/>
    <property type="evidence" value="ECO:0007669"/>
    <property type="project" value="UniProtKB-UniRule"/>
</dbReference>
<dbReference type="Gene3D" id="3.40.390.10">
    <property type="entry name" value="Collagenase (Catalytic Domain)"/>
    <property type="match status" value="1"/>
</dbReference>
<dbReference type="InterPro" id="IPR024079">
    <property type="entry name" value="MetalloPept_cat_dom_sf"/>
</dbReference>
<evidence type="ECO:0000259" key="8">
    <source>
        <dbReference type="Pfam" id="PF01432"/>
    </source>
</evidence>
<proteinExistence type="inferred from homology"/>
<evidence type="ECO:0000313" key="9">
    <source>
        <dbReference type="EMBL" id="GHA01565.1"/>
    </source>
</evidence>
<sequence length="649" mass="73030">MAAIVAWMPLTSTTHAANSFDREPTEISRHCEQYMAEFNGQIDALVNDKAKASYDSVFVAFDNHMTQFVDQLLHDYLMQNAHTDAAIRDASTACALKGFSVLNALSANRALYERMSAVPTEGLAADKTYTVNYWKSEFESSGIGKDEKTRAAIKAKNDEISALGNTFGQNINNAVNKIQVKAERLAGLPQDYFDSHPADDKGMVTISTAYSDTRPISKYAHDRSLRKEVAMMSRNRAVQENTPVLTELLERRYELAQLLGHQNYAETNMLGTMVAKPTKVAEFTAKLSAAIAEPVVKEKAQLLAQMQKLDPAAKEVRSWDASYLSNIIREQDYKLDAKEVRQYFDYDKVRDGIIALSEDLFTLKIEPSDAATWHESVEAYDVFESDKLIGTFFLDSHPRDGKFTHAAQFGIQLGKKGETLPEAALLMNFPKGLMEHGQVETFLHEYGHLLHFIFAGQNDIGYSRFQSESDFGEAPSMMLEEWVWDYDTLKRFATNEEGEVIPKALVEKMNQARYFGQALGVATQLTYTALSFDLYNRNPEGIDLVAFEKDIFERYSPYGYDDGTHMFAAFGHLNGYGAKYYTYQWSSSIAEELLSRFKEEGLRDPKTAQDYRNLVLAKTGTKSAAELVRDFLGRDFSVEAYAKKLSQGG</sequence>
<gene>
    <name evidence="9" type="primary">thoP1</name>
    <name evidence="9" type="ORF">GCM10008090_08400</name>
</gene>
<dbReference type="InterPro" id="IPR024077">
    <property type="entry name" value="Neurolysin/TOP_dom2"/>
</dbReference>
<comment type="caution">
    <text evidence="9">The sequence shown here is derived from an EMBL/GenBank/DDBJ whole genome shotgun (WGS) entry which is preliminary data.</text>
</comment>
<dbReference type="GO" id="GO:0006518">
    <property type="term" value="P:peptide metabolic process"/>
    <property type="evidence" value="ECO:0007669"/>
    <property type="project" value="TreeGrafter"/>
</dbReference>
<dbReference type="AlphaFoldDB" id="A0A918VJT1"/>